<gene>
    <name evidence="2" type="ORF">HNQ77_004631</name>
</gene>
<accession>A0A841JZ63</accession>
<keyword evidence="3" id="KW-1185">Reference proteome</keyword>
<evidence type="ECO:0000313" key="2">
    <source>
        <dbReference type="EMBL" id="MBB6146652.1"/>
    </source>
</evidence>
<keyword evidence="1" id="KW-0175">Coiled coil</keyword>
<evidence type="ECO:0000313" key="3">
    <source>
        <dbReference type="Proteomes" id="UP000538666"/>
    </source>
</evidence>
<dbReference type="EMBL" id="JACHEK010000010">
    <property type="protein sequence ID" value="MBB6146652.1"/>
    <property type="molecule type" value="Genomic_DNA"/>
</dbReference>
<dbReference type="OrthoDB" id="9858009at2"/>
<dbReference type="Proteomes" id="UP000538666">
    <property type="component" value="Unassembled WGS sequence"/>
</dbReference>
<dbReference type="AlphaFoldDB" id="A0A841JZ63"/>
<name>A0A841JZ63_9BACT</name>
<organism evidence="2 3">
    <name type="scientific">Silvibacterium bohemicum</name>
    <dbReference type="NCBI Taxonomy" id="1577686"/>
    <lineage>
        <taxon>Bacteria</taxon>
        <taxon>Pseudomonadati</taxon>
        <taxon>Acidobacteriota</taxon>
        <taxon>Terriglobia</taxon>
        <taxon>Terriglobales</taxon>
        <taxon>Acidobacteriaceae</taxon>
        <taxon>Silvibacterium</taxon>
    </lineage>
</organism>
<comment type="caution">
    <text evidence="2">The sequence shown here is derived from an EMBL/GenBank/DDBJ whole genome shotgun (WGS) entry which is preliminary data.</text>
</comment>
<evidence type="ECO:0000256" key="1">
    <source>
        <dbReference type="SAM" id="Coils"/>
    </source>
</evidence>
<reference evidence="2 3" key="1">
    <citation type="submission" date="2020-08" db="EMBL/GenBank/DDBJ databases">
        <title>Genomic Encyclopedia of Type Strains, Phase IV (KMG-IV): sequencing the most valuable type-strain genomes for metagenomic binning, comparative biology and taxonomic classification.</title>
        <authorList>
            <person name="Goeker M."/>
        </authorList>
    </citation>
    <scope>NUCLEOTIDE SEQUENCE [LARGE SCALE GENOMIC DNA]</scope>
    <source>
        <strain evidence="2 3">DSM 103733</strain>
    </source>
</reference>
<dbReference type="RefSeq" id="WP_050060321.1">
    <property type="nucleotide sequence ID" value="NZ_JACHEK010000010.1"/>
</dbReference>
<proteinExistence type="predicted"/>
<feature type="coiled-coil region" evidence="1">
    <location>
        <begin position="158"/>
        <end position="188"/>
    </location>
</feature>
<sequence>MSIIVENAKWAELQQKSFGERTGAALAFWPELKRAFLELAGHEPAKSHVKVNVADEDPCLLVVSAGLFDLKFATDNFSDTIFYAFTSAQLKRLVPTETAIFHYGQIKLTRGAWGVIDNPGEDVPKAFVDDPQSVQYLSLADQVARWGVEQLLGGYPSILGLEEAAADAAEAKEEAARKEAKRDSARGK</sequence>
<protein>
    <submittedName>
        <fullName evidence="2">Uncharacterized protein</fullName>
    </submittedName>
</protein>